<feature type="transmembrane region" description="Helical" evidence="6">
    <location>
        <begin position="52"/>
        <end position="72"/>
    </location>
</feature>
<keyword evidence="5 6" id="KW-0472">Membrane</keyword>
<feature type="transmembrane region" description="Helical" evidence="6">
    <location>
        <begin position="147"/>
        <end position="163"/>
    </location>
</feature>
<comment type="similarity">
    <text evidence="2">Belongs to the ADIPOR family.</text>
</comment>
<keyword evidence="8" id="KW-1185">Reference proteome</keyword>
<reference evidence="7" key="1">
    <citation type="submission" date="2022-01" db="EMBL/GenBank/DDBJ databases">
        <title>Genome Sequence Resource for Two Populations of Ditylenchus destructor, the Migratory Endoparasitic Phytonematode.</title>
        <authorList>
            <person name="Zhang H."/>
            <person name="Lin R."/>
            <person name="Xie B."/>
        </authorList>
    </citation>
    <scope>NUCLEOTIDE SEQUENCE</scope>
    <source>
        <strain evidence="7">BazhouSP</strain>
    </source>
</reference>
<dbReference type="Proteomes" id="UP001201812">
    <property type="component" value="Unassembled WGS sequence"/>
</dbReference>
<gene>
    <name evidence="7" type="ORF">DdX_09025</name>
</gene>
<evidence type="ECO:0000256" key="6">
    <source>
        <dbReference type="SAM" id="Phobius"/>
    </source>
</evidence>
<protein>
    <submittedName>
        <fullName evidence="7">Hemolysin-III related domain-containing protein</fullName>
    </submittedName>
</protein>
<dbReference type="Pfam" id="PF03006">
    <property type="entry name" value="HlyIII"/>
    <property type="match status" value="1"/>
</dbReference>
<dbReference type="GO" id="GO:0016020">
    <property type="term" value="C:membrane"/>
    <property type="evidence" value="ECO:0007669"/>
    <property type="project" value="UniProtKB-SubCell"/>
</dbReference>
<feature type="transmembrane region" description="Helical" evidence="6">
    <location>
        <begin position="169"/>
        <end position="186"/>
    </location>
</feature>
<comment type="subcellular location">
    <subcellularLocation>
        <location evidence="1">Membrane</location>
        <topology evidence="1">Multi-pass membrane protein</topology>
    </subcellularLocation>
</comment>
<name>A0AAD4R6Q1_9BILA</name>
<keyword evidence="3 6" id="KW-0812">Transmembrane</keyword>
<proteinExistence type="inferred from homology"/>
<evidence type="ECO:0000256" key="3">
    <source>
        <dbReference type="ARBA" id="ARBA00022692"/>
    </source>
</evidence>
<dbReference type="AlphaFoldDB" id="A0AAD4R6Q1"/>
<dbReference type="InterPro" id="IPR004254">
    <property type="entry name" value="AdipoR/HlyIII-related"/>
</dbReference>
<evidence type="ECO:0000256" key="1">
    <source>
        <dbReference type="ARBA" id="ARBA00004141"/>
    </source>
</evidence>
<evidence type="ECO:0000313" key="7">
    <source>
        <dbReference type="EMBL" id="KAI1713510.1"/>
    </source>
</evidence>
<dbReference type="PANTHER" id="PTHR20855">
    <property type="entry name" value="ADIPOR/PROGESTIN RECEPTOR-RELATED"/>
    <property type="match status" value="1"/>
</dbReference>
<feature type="transmembrane region" description="Helical" evidence="6">
    <location>
        <begin position="115"/>
        <end position="135"/>
    </location>
</feature>
<organism evidence="7 8">
    <name type="scientific">Ditylenchus destructor</name>
    <dbReference type="NCBI Taxonomy" id="166010"/>
    <lineage>
        <taxon>Eukaryota</taxon>
        <taxon>Metazoa</taxon>
        <taxon>Ecdysozoa</taxon>
        <taxon>Nematoda</taxon>
        <taxon>Chromadorea</taxon>
        <taxon>Rhabditida</taxon>
        <taxon>Tylenchina</taxon>
        <taxon>Tylenchomorpha</taxon>
        <taxon>Sphaerularioidea</taxon>
        <taxon>Anguinidae</taxon>
        <taxon>Anguininae</taxon>
        <taxon>Ditylenchus</taxon>
    </lineage>
</organism>
<feature type="transmembrane region" description="Helical" evidence="6">
    <location>
        <begin position="20"/>
        <end position="40"/>
    </location>
</feature>
<evidence type="ECO:0000256" key="4">
    <source>
        <dbReference type="ARBA" id="ARBA00022989"/>
    </source>
</evidence>
<feature type="transmembrane region" description="Helical" evidence="6">
    <location>
        <begin position="198"/>
        <end position="218"/>
    </location>
</feature>
<evidence type="ECO:0000313" key="8">
    <source>
        <dbReference type="Proteomes" id="UP001201812"/>
    </source>
</evidence>
<dbReference type="PANTHER" id="PTHR20855:SF3">
    <property type="entry name" value="LD03007P"/>
    <property type="match status" value="1"/>
</dbReference>
<evidence type="ECO:0000256" key="5">
    <source>
        <dbReference type="ARBA" id="ARBA00023136"/>
    </source>
</evidence>
<keyword evidence="4 6" id="KW-1133">Transmembrane helix</keyword>
<feature type="transmembrane region" description="Helical" evidence="6">
    <location>
        <begin position="93"/>
        <end position="109"/>
    </location>
</feature>
<sequence>MGKRAEKGERYEPTFHEHLANTISHAVAIMPSVLITKALVDSAHRDLQYNIAIIYGFFTTLLFFTSTLYHLCELLYRPNKRRLRYYLHITDRVSIYFFIAASSMPWLTLRNCDYLGLNLKWIVWAFAVFGVVYQLNFHEKHKSVETCLYVVIASVPYVAIFTMNDRTGLPSMLLGGAVYAIGCVFFKMDGVVPFAHAIWHIHVIVGASIHTYTVYSTLLGPDKYNPFPDVDFSASLAHAAKVQLNQS</sequence>
<evidence type="ECO:0000256" key="2">
    <source>
        <dbReference type="ARBA" id="ARBA00007018"/>
    </source>
</evidence>
<dbReference type="EMBL" id="JAKKPZ010000015">
    <property type="protein sequence ID" value="KAI1713510.1"/>
    <property type="molecule type" value="Genomic_DNA"/>
</dbReference>
<comment type="caution">
    <text evidence="7">The sequence shown here is derived from an EMBL/GenBank/DDBJ whole genome shotgun (WGS) entry which is preliminary data.</text>
</comment>
<accession>A0AAD4R6Q1</accession>